<dbReference type="OrthoDB" id="5242917at2"/>
<dbReference type="PANTHER" id="PTHR11910">
    <property type="entry name" value="ATP SYNTHASE DELTA CHAIN"/>
    <property type="match status" value="1"/>
</dbReference>
<keyword evidence="6 8" id="KW-0139">CF(1)</keyword>
<keyword evidence="2 8" id="KW-0813">Transport</keyword>
<comment type="function">
    <text evidence="8">F(1)F(0) ATP synthase produces ATP from ADP in the presence of a proton or sodium gradient. F-type ATPases consist of two structural domains, F(1) containing the extramembraneous catalytic core and F(0) containing the membrane proton channel, linked together by a central stalk and a peripheral stalk. During catalysis, ATP synthesis in the catalytic domain of F(1) is coupled via a rotary mechanism of the central stalk subunits to proton translocation.</text>
</comment>
<dbReference type="GO" id="GO:0046933">
    <property type="term" value="F:proton-transporting ATP synthase activity, rotational mechanism"/>
    <property type="evidence" value="ECO:0007669"/>
    <property type="project" value="UniProtKB-UniRule"/>
</dbReference>
<organism evidence="9 10">
    <name type="scientific">Rudaeicoccus suwonensis</name>
    <dbReference type="NCBI Taxonomy" id="657409"/>
    <lineage>
        <taxon>Bacteria</taxon>
        <taxon>Bacillati</taxon>
        <taxon>Actinomycetota</taxon>
        <taxon>Actinomycetes</taxon>
        <taxon>Micrococcales</taxon>
        <taxon>Dermacoccaceae</taxon>
        <taxon>Rudaeicoccus</taxon>
    </lineage>
</organism>
<dbReference type="EMBL" id="VIVQ01000004">
    <property type="protein sequence ID" value="TWE07975.1"/>
    <property type="molecule type" value="Genomic_DNA"/>
</dbReference>
<comment type="caution">
    <text evidence="9">The sequence shown here is derived from an EMBL/GenBank/DDBJ whole genome shotgun (WGS) entry which is preliminary data.</text>
</comment>
<evidence type="ECO:0000256" key="2">
    <source>
        <dbReference type="ARBA" id="ARBA00022448"/>
    </source>
</evidence>
<dbReference type="RefSeq" id="WP_145230500.1">
    <property type="nucleotide sequence ID" value="NZ_VIVQ01000004.1"/>
</dbReference>
<comment type="similarity">
    <text evidence="8">Belongs to the ATPase delta chain family.</text>
</comment>
<proteinExistence type="inferred from homology"/>
<dbReference type="GO" id="GO:0045259">
    <property type="term" value="C:proton-transporting ATP synthase complex"/>
    <property type="evidence" value="ECO:0007669"/>
    <property type="project" value="UniProtKB-KW"/>
</dbReference>
<dbReference type="InterPro" id="IPR020781">
    <property type="entry name" value="ATPase_OSCP/d_CS"/>
</dbReference>
<dbReference type="InterPro" id="IPR000711">
    <property type="entry name" value="ATPase_OSCP/dsu"/>
</dbReference>
<comment type="subcellular location">
    <subcellularLocation>
        <location evidence="8">Cell membrane</location>
        <topology evidence="8">Peripheral membrane protein</topology>
    </subcellularLocation>
    <subcellularLocation>
        <location evidence="1">Membrane</location>
    </subcellularLocation>
</comment>
<keyword evidence="8" id="KW-1003">Cell membrane</keyword>
<name>A0A561DX74_9MICO</name>
<dbReference type="NCBIfam" id="NF009967">
    <property type="entry name" value="PRK13430.1"/>
    <property type="match status" value="1"/>
</dbReference>
<keyword evidence="4 8" id="KW-0406">Ion transport</keyword>
<evidence type="ECO:0000256" key="4">
    <source>
        <dbReference type="ARBA" id="ARBA00023065"/>
    </source>
</evidence>
<keyword evidence="10" id="KW-1185">Reference proteome</keyword>
<keyword evidence="3 8" id="KW-0375">Hydrogen ion transport</keyword>
<evidence type="ECO:0000256" key="8">
    <source>
        <dbReference type="HAMAP-Rule" id="MF_01416"/>
    </source>
</evidence>
<accession>A0A561DX74</accession>
<dbReference type="Proteomes" id="UP000318297">
    <property type="component" value="Unassembled WGS sequence"/>
</dbReference>
<dbReference type="PROSITE" id="PS00389">
    <property type="entry name" value="ATPASE_DELTA"/>
    <property type="match status" value="1"/>
</dbReference>
<comment type="function">
    <text evidence="8">This protein is part of the stalk that links CF(0) to CF(1). It either transmits conformational changes from CF(0) to CF(1) or is implicated in proton conduction.</text>
</comment>
<evidence type="ECO:0000256" key="7">
    <source>
        <dbReference type="ARBA" id="ARBA00023310"/>
    </source>
</evidence>
<evidence type="ECO:0000256" key="3">
    <source>
        <dbReference type="ARBA" id="ARBA00022781"/>
    </source>
</evidence>
<dbReference type="Pfam" id="PF00213">
    <property type="entry name" value="OSCP"/>
    <property type="match status" value="1"/>
</dbReference>
<keyword evidence="5 8" id="KW-0472">Membrane</keyword>
<reference evidence="9 10" key="1">
    <citation type="submission" date="2019-06" db="EMBL/GenBank/DDBJ databases">
        <title>Sequencing the genomes of 1000 actinobacteria strains.</title>
        <authorList>
            <person name="Klenk H.-P."/>
        </authorList>
    </citation>
    <scope>NUCLEOTIDE SEQUENCE [LARGE SCALE GENOMIC DNA]</scope>
    <source>
        <strain evidence="9 10">DSM 19560</strain>
    </source>
</reference>
<evidence type="ECO:0000313" key="10">
    <source>
        <dbReference type="Proteomes" id="UP000318297"/>
    </source>
</evidence>
<dbReference type="HAMAP" id="MF_01416">
    <property type="entry name" value="ATP_synth_delta_bact"/>
    <property type="match status" value="1"/>
</dbReference>
<gene>
    <name evidence="8" type="primary">atpH</name>
    <name evidence="9" type="ORF">BKA23_3342</name>
</gene>
<evidence type="ECO:0000256" key="5">
    <source>
        <dbReference type="ARBA" id="ARBA00023136"/>
    </source>
</evidence>
<dbReference type="NCBIfam" id="TIGR01145">
    <property type="entry name" value="ATP_synt_delta"/>
    <property type="match status" value="1"/>
</dbReference>
<evidence type="ECO:0000313" key="9">
    <source>
        <dbReference type="EMBL" id="TWE07975.1"/>
    </source>
</evidence>
<dbReference type="InterPro" id="IPR026015">
    <property type="entry name" value="ATP_synth_OSCP/delta_N_sf"/>
</dbReference>
<dbReference type="Gene3D" id="1.10.520.20">
    <property type="entry name" value="N-terminal domain of the delta subunit of the F1F0-ATP synthase"/>
    <property type="match status" value="1"/>
</dbReference>
<dbReference type="PRINTS" id="PR00125">
    <property type="entry name" value="ATPASEDELTA"/>
</dbReference>
<dbReference type="GO" id="GO:0005886">
    <property type="term" value="C:plasma membrane"/>
    <property type="evidence" value="ECO:0007669"/>
    <property type="project" value="UniProtKB-SubCell"/>
</dbReference>
<evidence type="ECO:0000256" key="1">
    <source>
        <dbReference type="ARBA" id="ARBA00004370"/>
    </source>
</evidence>
<evidence type="ECO:0000256" key="6">
    <source>
        <dbReference type="ARBA" id="ARBA00023196"/>
    </source>
</evidence>
<dbReference type="AlphaFoldDB" id="A0A561DX74"/>
<keyword evidence="7 8" id="KW-0066">ATP synthesis</keyword>
<dbReference type="SUPFAM" id="SSF47928">
    <property type="entry name" value="N-terminal domain of the delta subunit of the F1F0-ATP synthase"/>
    <property type="match status" value="1"/>
</dbReference>
<sequence>MQGASRGSWVASEKSLAEVLRDPASAAGVIGGELLAVGTVLDDSGPLRRALSDSATPPSTKTGLADRLFSGKLAADSAAVLRAAVEQRWSDPRDLSDAVHSLGVQAVLTGAERDGRLEQVESELFRFERTVAGNPGLRDAFSNRQRSGADKADLASTLLDGKAASETVALVRQAAAHPRGQRFERVLQSYINAAANLRHQLVATVTTARTLSDEHSNRLSAALTAIYGRTVQLNVVVNPAVVGGLRVQIGDEVIDGTIQTRLDEARRAMAG</sequence>
<protein>
    <recommendedName>
        <fullName evidence="8">ATP synthase subunit delta</fullName>
    </recommendedName>
    <alternativeName>
        <fullName evidence="8">ATP synthase F(1) sector subunit delta</fullName>
    </alternativeName>
    <alternativeName>
        <fullName evidence="8">F-type ATPase subunit delta</fullName>
        <shortName evidence="8">F-ATPase subunit delta</shortName>
    </alternativeName>
</protein>